<reference evidence="1" key="1">
    <citation type="submission" date="2021-10" db="EMBL/GenBank/DDBJ databases">
        <title>Tropical sea cucumber genome reveals ecological adaptation and Cuvierian tubules defense mechanism.</title>
        <authorList>
            <person name="Chen T."/>
        </authorList>
    </citation>
    <scope>NUCLEOTIDE SEQUENCE</scope>
    <source>
        <strain evidence="1">Nanhai2018</strain>
        <tissue evidence="1">Muscle</tissue>
    </source>
</reference>
<proteinExistence type="predicted"/>
<dbReference type="OrthoDB" id="10069446at2759"/>
<organism evidence="1 2">
    <name type="scientific">Holothuria leucospilota</name>
    <name type="common">Black long sea cucumber</name>
    <name type="synonym">Mertensiothuria leucospilota</name>
    <dbReference type="NCBI Taxonomy" id="206669"/>
    <lineage>
        <taxon>Eukaryota</taxon>
        <taxon>Metazoa</taxon>
        <taxon>Echinodermata</taxon>
        <taxon>Eleutherozoa</taxon>
        <taxon>Echinozoa</taxon>
        <taxon>Holothuroidea</taxon>
        <taxon>Aspidochirotacea</taxon>
        <taxon>Aspidochirotida</taxon>
        <taxon>Holothuriidae</taxon>
        <taxon>Holothuria</taxon>
    </lineage>
</organism>
<protein>
    <submittedName>
        <fullName evidence="1">Uncharacterized protein</fullName>
    </submittedName>
</protein>
<sequence>MRASMKEKRLSSLALIHTHYDMSVDLDEVGEIFSKIHPRKLELASVLTPGP</sequence>
<dbReference type="EMBL" id="JAIZAY010000006">
    <property type="protein sequence ID" value="KAJ8040552.1"/>
    <property type="molecule type" value="Genomic_DNA"/>
</dbReference>
<keyword evidence="2" id="KW-1185">Reference proteome</keyword>
<evidence type="ECO:0000313" key="2">
    <source>
        <dbReference type="Proteomes" id="UP001152320"/>
    </source>
</evidence>
<name>A0A9Q1C8Z3_HOLLE</name>
<gene>
    <name evidence="1" type="ORF">HOLleu_14877</name>
</gene>
<accession>A0A9Q1C8Z3</accession>
<evidence type="ECO:0000313" key="1">
    <source>
        <dbReference type="EMBL" id="KAJ8040552.1"/>
    </source>
</evidence>
<dbReference type="AlphaFoldDB" id="A0A9Q1C8Z3"/>
<comment type="caution">
    <text evidence="1">The sequence shown here is derived from an EMBL/GenBank/DDBJ whole genome shotgun (WGS) entry which is preliminary data.</text>
</comment>
<dbReference type="Proteomes" id="UP001152320">
    <property type="component" value="Chromosome 6"/>
</dbReference>